<dbReference type="RefSeq" id="WP_221285093.1">
    <property type="nucleotide sequence ID" value="NZ_JACHFD010000008.1"/>
</dbReference>
<evidence type="ECO:0000313" key="2">
    <source>
        <dbReference type="Proteomes" id="UP000557717"/>
    </source>
</evidence>
<protein>
    <submittedName>
        <fullName evidence="1">Uncharacterized protein</fullName>
    </submittedName>
</protein>
<proteinExistence type="predicted"/>
<gene>
    <name evidence="1" type="ORF">HNR46_001896</name>
</gene>
<evidence type="ECO:0000313" key="1">
    <source>
        <dbReference type="EMBL" id="MBB5351657.1"/>
    </source>
</evidence>
<name>A0A840UZW9_9BACT</name>
<sequence>MAERLEVGTIPEAEPMDLDVLLGEGNSERYAKLAFGLPHAGPVELQTLWNAWKDDRFMASCRRLVLARWVEVDVESARAAAGDDPDFWAAWIAFDPQKAYAEGRKSSNAAVPSRVRKLLVASHPELAEKLIEAHGSQIVAREKVPVYVSQGRFREAMEVARRGGAGVSERELFEDWFKVDPEAAFDWAGKTGFTVGRSGGDDEKRMLEWVRPHAEKVGALLDRLPAGEFRQRVEAGLVTALAEKDPSAAVDFARRMPSKRSQRNALASAGIGLAKSQPDGALSLYTELVAGGARRGEVTLLVLFGEEEGMTRRDNPFDAFDDAMFEGLPQRTFEAVLAMDASLEREETTERFASRWISKDRWGFSKWLASQSPSSSRDQLVEMLVQSVLWESQPHFEEAAQWIEAIGDAEKANTGAQRLVEGWQKADPEGLQNFLESGEAPQVVVEIINAEH</sequence>
<keyword evidence="2" id="KW-1185">Reference proteome</keyword>
<accession>A0A840UZW9</accession>
<reference evidence="1 2" key="1">
    <citation type="submission" date="2020-08" db="EMBL/GenBank/DDBJ databases">
        <title>Genomic Encyclopedia of Type Strains, Phase IV (KMG-IV): sequencing the most valuable type-strain genomes for metagenomic binning, comparative biology and taxonomic classification.</title>
        <authorList>
            <person name="Goeker M."/>
        </authorList>
    </citation>
    <scope>NUCLEOTIDE SEQUENCE [LARGE SCALE GENOMIC DNA]</scope>
    <source>
        <strain evidence="1 2">YC6886</strain>
    </source>
</reference>
<organism evidence="1 2">
    <name type="scientific">Haloferula luteola</name>
    <dbReference type="NCBI Taxonomy" id="595692"/>
    <lineage>
        <taxon>Bacteria</taxon>
        <taxon>Pseudomonadati</taxon>
        <taxon>Verrucomicrobiota</taxon>
        <taxon>Verrucomicrobiia</taxon>
        <taxon>Verrucomicrobiales</taxon>
        <taxon>Verrucomicrobiaceae</taxon>
        <taxon>Haloferula</taxon>
    </lineage>
</organism>
<dbReference type="AlphaFoldDB" id="A0A840UZW9"/>
<dbReference type="Proteomes" id="UP000557717">
    <property type="component" value="Unassembled WGS sequence"/>
</dbReference>
<comment type="caution">
    <text evidence="1">The sequence shown here is derived from an EMBL/GenBank/DDBJ whole genome shotgun (WGS) entry which is preliminary data.</text>
</comment>
<dbReference type="EMBL" id="JACHFD010000008">
    <property type="protein sequence ID" value="MBB5351657.1"/>
    <property type="molecule type" value="Genomic_DNA"/>
</dbReference>